<keyword evidence="11" id="KW-1185">Reference proteome</keyword>
<dbReference type="PRINTS" id="PR00088">
    <property type="entry name" value="HAEMOXYGNASE"/>
</dbReference>
<reference evidence="10 11" key="1">
    <citation type="submission" date="2020-12" db="EMBL/GenBank/DDBJ databases">
        <title>Metabolic potential, ecology and presence of endohyphal bacteria is reflected in genomic diversity of Mucoromycotina.</title>
        <authorList>
            <person name="Muszewska A."/>
            <person name="Okrasinska A."/>
            <person name="Steczkiewicz K."/>
            <person name="Drgas O."/>
            <person name="Orlowska M."/>
            <person name="Perlinska-Lenart U."/>
            <person name="Aleksandrzak-Piekarczyk T."/>
            <person name="Szatraj K."/>
            <person name="Zielenkiewicz U."/>
            <person name="Pilsyk S."/>
            <person name="Malc E."/>
            <person name="Mieczkowski P."/>
            <person name="Kruszewska J.S."/>
            <person name="Biernat P."/>
            <person name="Pawlowska J."/>
        </authorList>
    </citation>
    <scope>NUCLEOTIDE SEQUENCE [LARGE SCALE GENOMIC DNA]</scope>
    <source>
        <strain evidence="10 11">CBS 142.35</strain>
    </source>
</reference>
<evidence type="ECO:0000256" key="8">
    <source>
        <dbReference type="SAM" id="MobiDB-lite"/>
    </source>
</evidence>
<sequence>MAETTIKVPSFPHPGLDQLADTEELRSQCPAFATGCPYAKVESQVISGFSDLSKCPAFKEGCPFSNKNKEEIRSLFSDMPKEHPNIDIQKSAESPEGAILVQMLNQIVSDSAMGQVAASSNDEKTVEPTSPSTPVPRKDLDSEILEDPQLAAAMREGTKVAHKAAENSLFTKRFLKGEINRDEYGRYITSLYFIYNSMESLLEKHKDNAAIKTIHFPVELCRVNALLQGKLTKHIHFFFRQDLEFFYGKDKLAQVTDPSTMTPAIKEYVEVMELACEVNPALLVAHSYTRYLGDLSGGQIMAKRLKKHILNLSEGDGHWDSNDGLQFYNFSNIGNHNAFKEEYRERLNKAPVDKSTRDLIVTEAIRSFEVNIGLFDEVQELSEQNKLVPTAGNEKNTTSNTLLRLSPVIALSVAAAAIGTAYYVRFYQR</sequence>
<dbReference type="PROSITE" id="PS00593">
    <property type="entry name" value="HEME_OXYGENASE"/>
    <property type="match status" value="1"/>
</dbReference>
<dbReference type="GO" id="GO:0042167">
    <property type="term" value="P:heme catabolic process"/>
    <property type="evidence" value="ECO:0007669"/>
    <property type="project" value="TreeGrafter"/>
</dbReference>
<accession>A0A8H7S8J0</accession>
<organism evidence="10 11">
    <name type="scientific">Circinella minor</name>
    <dbReference type="NCBI Taxonomy" id="1195481"/>
    <lineage>
        <taxon>Eukaryota</taxon>
        <taxon>Fungi</taxon>
        <taxon>Fungi incertae sedis</taxon>
        <taxon>Mucoromycota</taxon>
        <taxon>Mucoromycotina</taxon>
        <taxon>Mucoromycetes</taxon>
        <taxon>Mucorales</taxon>
        <taxon>Lichtheimiaceae</taxon>
        <taxon>Circinella</taxon>
    </lineage>
</organism>
<evidence type="ECO:0000256" key="3">
    <source>
        <dbReference type="ARBA" id="ARBA00022617"/>
    </source>
</evidence>
<dbReference type="GO" id="GO:0006979">
    <property type="term" value="P:response to oxidative stress"/>
    <property type="evidence" value="ECO:0007669"/>
    <property type="project" value="TreeGrafter"/>
</dbReference>
<dbReference type="Pfam" id="PF01126">
    <property type="entry name" value="Heme_oxygenase"/>
    <property type="match status" value="1"/>
</dbReference>
<gene>
    <name evidence="10" type="ORF">INT45_001744</name>
</gene>
<dbReference type="InterPro" id="IPR016053">
    <property type="entry name" value="Haem_Oase-like"/>
</dbReference>
<dbReference type="InterPro" id="IPR002051">
    <property type="entry name" value="Haem_Oase"/>
</dbReference>
<proteinExistence type="inferred from homology"/>
<dbReference type="AlphaFoldDB" id="A0A8H7S8J0"/>
<dbReference type="InterPro" id="IPR016084">
    <property type="entry name" value="Haem_Oase-like_multi-hlx"/>
</dbReference>
<evidence type="ECO:0000256" key="6">
    <source>
        <dbReference type="ARBA" id="ARBA00023004"/>
    </source>
</evidence>
<evidence type="ECO:0000313" key="10">
    <source>
        <dbReference type="EMBL" id="KAG2223438.1"/>
    </source>
</evidence>
<dbReference type="PANTHER" id="PTHR10720:SF0">
    <property type="entry name" value="HEME OXYGENASE"/>
    <property type="match status" value="1"/>
</dbReference>
<evidence type="ECO:0000256" key="9">
    <source>
        <dbReference type="SAM" id="Phobius"/>
    </source>
</evidence>
<evidence type="ECO:0000256" key="7">
    <source>
        <dbReference type="ARBA" id="ARBA00048328"/>
    </source>
</evidence>
<name>A0A8H7S8J0_9FUNG</name>
<dbReference type="GO" id="GO:0004392">
    <property type="term" value="F:heme oxygenase (decyclizing) activity"/>
    <property type="evidence" value="ECO:0007669"/>
    <property type="project" value="UniProtKB-EC"/>
</dbReference>
<evidence type="ECO:0000313" key="11">
    <source>
        <dbReference type="Proteomes" id="UP000646827"/>
    </source>
</evidence>
<dbReference type="InterPro" id="IPR018207">
    <property type="entry name" value="Haem_oxygenase_CS"/>
</dbReference>
<comment type="catalytic activity">
    <reaction evidence="7">
        <text>heme b + 3 reduced [NADPH--hemoprotein reductase] + 3 O2 = biliverdin IXalpha + CO + Fe(2+) + 3 oxidized [NADPH--hemoprotein reductase] + 3 H2O + H(+)</text>
        <dbReference type="Rhea" id="RHEA:21764"/>
        <dbReference type="Rhea" id="RHEA-COMP:11964"/>
        <dbReference type="Rhea" id="RHEA-COMP:11965"/>
        <dbReference type="ChEBI" id="CHEBI:15377"/>
        <dbReference type="ChEBI" id="CHEBI:15378"/>
        <dbReference type="ChEBI" id="CHEBI:15379"/>
        <dbReference type="ChEBI" id="CHEBI:17245"/>
        <dbReference type="ChEBI" id="CHEBI:29033"/>
        <dbReference type="ChEBI" id="CHEBI:57618"/>
        <dbReference type="ChEBI" id="CHEBI:57991"/>
        <dbReference type="ChEBI" id="CHEBI:58210"/>
        <dbReference type="ChEBI" id="CHEBI:60344"/>
        <dbReference type="EC" id="1.14.14.18"/>
    </reaction>
</comment>
<keyword evidence="9" id="KW-1133">Transmembrane helix</keyword>
<keyword evidence="3" id="KW-0349">Heme</keyword>
<dbReference type="GO" id="GO:0046872">
    <property type="term" value="F:metal ion binding"/>
    <property type="evidence" value="ECO:0007669"/>
    <property type="project" value="UniProtKB-KW"/>
</dbReference>
<dbReference type="CDD" id="cd19165">
    <property type="entry name" value="HemeO"/>
    <property type="match status" value="1"/>
</dbReference>
<protein>
    <recommendedName>
        <fullName evidence="2">heme oxygenase (biliverdin-producing)</fullName>
        <ecNumber evidence="2">1.14.14.18</ecNumber>
    </recommendedName>
</protein>
<dbReference type="Gene3D" id="1.20.910.10">
    <property type="entry name" value="Heme oxygenase-like"/>
    <property type="match status" value="1"/>
</dbReference>
<evidence type="ECO:0000256" key="1">
    <source>
        <dbReference type="ARBA" id="ARBA00006134"/>
    </source>
</evidence>
<dbReference type="GO" id="GO:0020037">
    <property type="term" value="F:heme binding"/>
    <property type="evidence" value="ECO:0007669"/>
    <property type="project" value="TreeGrafter"/>
</dbReference>
<feature type="region of interest" description="Disordered" evidence="8">
    <location>
        <begin position="114"/>
        <end position="139"/>
    </location>
</feature>
<evidence type="ECO:0000256" key="5">
    <source>
        <dbReference type="ARBA" id="ARBA00023002"/>
    </source>
</evidence>
<keyword evidence="6" id="KW-0408">Iron</keyword>
<dbReference type="Proteomes" id="UP000646827">
    <property type="component" value="Unassembled WGS sequence"/>
</dbReference>
<comment type="caution">
    <text evidence="10">The sequence shown here is derived from an EMBL/GenBank/DDBJ whole genome shotgun (WGS) entry which is preliminary data.</text>
</comment>
<comment type="similarity">
    <text evidence="1">Belongs to the heme oxygenase family.</text>
</comment>
<dbReference type="EMBL" id="JAEPRB010000061">
    <property type="protein sequence ID" value="KAG2223438.1"/>
    <property type="molecule type" value="Genomic_DNA"/>
</dbReference>
<keyword evidence="5" id="KW-0560">Oxidoreductase</keyword>
<feature type="transmembrane region" description="Helical" evidence="9">
    <location>
        <begin position="405"/>
        <end position="424"/>
    </location>
</feature>
<dbReference type="SUPFAM" id="SSF48613">
    <property type="entry name" value="Heme oxygenase-like"/>
    <property type="match status" value="1"/>
</dbReference>
<dbReference type="OrthoDB" id="652091at2759"/>
<dbReference type="GO" id="GO:0006788">
    <property type="term" value="P:heme oxidation"/>
    <property type="evidence" value="ECO:0007669"/>
    <property type="project" value="InterPro"/>
</dbReference>
<dbReference type="PANTHER" id="PTHR10720">
    <property type="entry name" value="HEME OXYGENASE"/>
    <property type="match status" value="1"/>
</dbReference>
<feature type="non-terminal residue" evidence="10">
    <location>
        <position position="1"/>
    </location>
</feature>
<dbReference type="EC" id="1.14.14.18" evidence="2"/>
<keyword evidence="9" id="KW-0812">Transmembrane</keyword>
<keyword evidence="4" id="KW-0479">Metal-binding</keyword>
<evidence type="ECO:0000256" key="4">
    <source>
        <dbReference type="ARBA" id="ARBA00022723"/>
    </source>
</evidence>
<evidence type="ECO:0000256" key="2">
    <source>
        <dbReference type="ARBA" id="ARBA00012360"/>
    </source>
</evidence>
<keyword evidence="9" id="KW-0472">Membrane</keyword>